<dbReference type="PROSITE" id="PS50977">
    <property type="entry name" value="HTH_TETR_2"/>
    <property type="match status" value="1"/>
</dbReference>
<comment type="caution">
    <text evidence="6">The sequence shown here is derived from an EMBL/GenBank/DDBJ whole genome shotgun (WGS) entry which is preliminary data.</text>
</comment>
<gene>
    <name evidence="6" type="ORF">BIV57_17740</name>
</gene>
<dbReference type="InterPro" id="IPR009057">
    <property type="entry name" value="Homeodomain-like_sf"/>
</dbReference>
<keyword evidence="3" id="KW-0804">Transcription</keyword>
<keyword evidence="1" id="KW-0805">Transcription regulation</keyword>
<dbReference type="InterPro" id="IPR050109">
    <property type="entry name" value="HTH-type_TetR-like_transc_reg"/>
</dbReference>
<dbReference type="GO" id="GO:0003700">
    <property type="term" value="F:DNA-binding transcription factor activity"/>
    <property type="evidence" value="ECO:0007669"/>
    <property type="project" value="TreeGrafter"/>
</dbReference>
<dbReference type="Proteomes" id="UP000243342">
    <property type="component" value="Unassembled WGS sequence"/>
</dbReference>
<dbReference type="PANTHER" id="PTHR30055">
    <property type="entry name" value="HTH-TYPE TRANSCRIPTIONAL REGULATOR RUTR"/>
    <property type="match status" value="1"/>
</dbReference>
<dbReference type="InterPro" id="IPR001647">
    <property type="entry name" value="HTH_TetR"/>
</dbReference>
<keyword evidence="2 4" id="KW-0238">DNA-binding</keyword>
<evidence type="ECO:0000256" key="4">
    <source>
        <dbReference type="PROSITE-ProRule" id="PRU00335"/>
    </source>
</evidence>
<proteinExistence type="predicted"/>
<evidence type="ECO:0000256" key="1">
    <source>
        <dbReference type="ARBA" id="ARBA00023015"/>
    </source>
</evidence>
<dbReference type="STRING" id="1428644.BIV57_17740"/>
<dbReference type="EMBL" id="MLCF01000110">
    <property type="protein sequence ID" value="OIV36169.1"/>
    <property type="molecule type" value="Genomic_DNA"/>
</dbReference>
<dbReference type="SUPFAM" id="SSF46689">
    <property type="entry name" value="Homeodomain-like"/>
    <property type="match status" value="1"/>
</dbReference>
<dbReference type="Pfam" id="PF00440">
    <property type="entry name" value="TetR_N"/>
    <property type="match status" value="1"/>
</dbReference>
<evidence type="ECO:0000256" key="2">
    <source>
        <dbReference type="ARBA" id="ARBA00023125"/>
    </source>
</evidence>
<evidence type="ECO:0000313" key="7">
    <source>
        <dbReference type="Proteomes" id="UP000243342"/>
    </source>
</evidence>
<feature type="DNA-binding region" description="H-T-H motif" evidence="4">
    <location>
        <begin position="35"/>
        <end position="54"/>
    </location>
</feature>
<dbReference type="Gene3D" id="1.10.357.10">
    <property type="entry name" value="Tetracycline Repressor, domain 2"/>
    <property type="match status" value="1"/>
</dbReference>
<feature type="domain" description="HTH tetR-type" evidence="5">
    <location>
        <begin position="12"/>
        <end position="72"/>
    </location>
</feature>
<dbReference type="GO" id="GO:0000976">
    <property type="term" value="F:transcription cis-regulatory region binding"/>
    <property type="evidence" value="ECO:0007669"/>
    <property type="project" value="TreeGrafter"/>
</dbReference>
<evidence type="ECO:0000313" key="6">
    <source>
        <dbReference type="EMBL" id="OIV36169.1"/>
    </source>
</evidence>
<sequence>MTAAPTRALARAAVSTAILDSARRHLAESGPAALSLRAVARDIGMASSAVYRYFPSRDRLLERLIADAHDAMSAAAEAAETAVPRDDLPGRWTAVLTAVHGWARAHPHEYALVYGTPVPGYRPPDMTMDDAGRVGLLIVRILQDAARAGRLHLDALRAATAEAPPSDHLRHELDMLTAEVLGAAEAAENPVPPEAVAAAVAAWTHLFGTVNFSVFGQYDSLFCDSDAYVAFSARQFAALLGLT</sequence>
<protein>
    <recommendedName>
        <fullName evidence="5">HTH tetR-type domain-containing protein</fullName>
    </recommendedName>
</protein>
<dbReference type="AlphaFoldDB" id="A0A1J7BRT8"/>
<dbReference type="Pfam" id="PF13305">
    <property type="entry name" value="TetR_C_33"/>
    <property type="match status" value="1"/>
</dbReference>
<reference evidence="6 7" key="1">
    <citation type="submission" date="2016-10" db="EMBL/GenBank/DDBJ databases">
        <title>Genome sequence of Streptomyces gilvigriseus MUSC 26.</title>
        <authorList>
            <person name="Lee L.-H."/>
            <person name="Ser H.-L."/>
        </authorList>
    </citation>
    <scope>NUCLEOTIDE SEQUENCE [LARGE SCALE GENOMIC DNA]</scope>
    <source>
        <strain evidence="6 7">MUSC 26</strain>
    </source>
</reference>
<dbReference type="SUPFAM" id="SSF48498">
    <property type="entry name" value="Tetracyclin repressor-like, C-terminal domain"/>
    <property type="match status" value="1"/>
</dbReference>
<evidence type="ECO:0000256" key="3">
    <source>
        <dbReference type="ARBA" id="ARBA00023163"/>
    </source>
</evidence>
<organism evidence="6 7">
    <name type="scientific">Mangrovactinospora gilvigrisea</name>
    <dbReference type="NCBI Taxonomy" id="1428644"/>
    <lineage>
        <taxon>Bacteria</taxon>
        <taxon>Bacillati</taxon>
        <taxon>Actinomycetota</taxon>
        <taxon>Actinomycetes</taxon>
        <taxon>Kitasatosporales</taxon>
        <taxon>Streptomycetaceae</taxon>
        <taxon>Mangrovactinospora</taxon>
    </lineage>
</organism>
<dbReference type="InterPro" id="IPR025996">
    <property type="entry name" value="MT1864/Rv1816-like_C"/>
</dbReference>
<accession>A0A1J7BRT8</accession>
<dbReference type="OrthoDB" id="3210322at2"/>
<dbReference type="PANTHER" id="PTHR30055:SF243">
    <property type="entry name" value="HTH-TYPE TRANSCRIPTIONAL REGULATOR RV1816"/>
    <property type="match status" value="1"/>
</dbReference>
<name>A0A1J7BRT8_9ACTN</name>
<dbReference type="InterPro" id="IPR036271">
    <property type="entry name" value="Tet_transcr_reg_TetR-rel_C_sf"/>
</dbReference>
<dbReference type="RefSeq" id="WP_071657876.1">
    <property type="nucleotide sequence ID" value="NZ_MLCF01000110.1"/>
</dbReference>
<dbReference type="PRINTS" id="PR00455">
    <property type="entry name" value="HTHTETR"/>
</dbReference>
<keyword evidence="7" id="KW-1185">Reference proteome</keyword>
<evidence type="ECO:0000259" key="5">
    <source>
        <dbReference type="PROSITE" id="PS50977"/>
    </source>
</evidence>